<comment type="caution">
    <text evidence="8">The sequence shown here is derived from an EMBL/GenBank/DDBJ whole genome shotgun (WGS) entry which is preliminary data.</text>
</comment>
<feature type="domain" description="Siroheme decarboxylase NirL-like HTH" evidence="7">
    <location>
        <begin position="7"/>
        <end position="53"/>
    </location>
</feature>
<dbReference type="Proteomes" id="UP000263273">
    <property type="component" value="Unassembled WGS sequence"/>
</dbReference>
<accession>A0A354YZ27</accession>
<comment type="pathway">
    <text evidence="2">Porphyrin-containing compound metabolism.</text>
</comment>
<reference evidence="8 9" key="1">
    <citation type="journal article" date="2018" name="Nat. Biotechnol.">
        <title>A standardized bacterial taxonomy based on genome phylogeny substantially revises the tree of life.</title>
        <authorList>
            <person name="Parks D.H."/>
            <person name="Chuvochina M."/>
            <person name="Waite D.W."/>
            <person name="Rinke C."/>
            <person name="Skarshewski A."/>
            <person name="Chaumeil P.A."/>
            <person name="Hugenholtz P."/>
        </authorList>
    </citation>
    <scope>NUCLEOTIDE SEQUENCE [LARGE SCALE GENOMIC DNA]</scope>
    <source>
        <strain evidence="8">UBA10948</strain>
    </source>
</reference>
<dbReference type="Pfam" id="PF22451">
    <property type="entry name" value="NirdL-like_HTH"/>
    <property type="match status" value="1"/>
</dbReference>
<evidence type="ECO:0000259" key="6">
    <source>
        <dbReference type="Pfam" id="PF17805"/>
    </source>
</evidence>
<dbReference type="InterPro" id="IPR040523">
    <property type="entry name" value="AsnC_trans_reg2"/>
</dbReference>
<proteinExistence type="inferred from homology"/>
<dbReference type="PANTHER" id="PTHR43413:SF1">
    <property type="entry name" value="SIROHEME DECARBOXYLASE NIRL SUBUNIT"/>
    <property type="match status" value="1"/>
</dbReference>
<dbReference type="Gene3D" id="3.30.70.3460">
    <property type="match status" value="1"/>
</dbReference>
<protein>
    <recommendedName>
        <fullName evidence="4">siroheme decarboxylase</fullName>
        <ecNumber evidence="4">4.1.1.111</ecNumber>
    </recommendedName>
</protein>
<evidence type="ECO:0000256" key="1">
    <source>
        <dbReference type="ARBA" id="ARBA00023239"/>
    </source>
</evidence>
<gene>
    <name evidence="8" type="ORF">DDZ44_11725</name>
</gene>
<evidence type="ECO:0000256" key="5">
    <source>
        <dbReference type="ARBA" id="ARBA00048470"/>
    </source>
</evidence>
<keyword evidence="1" id="KW-0456">Lyase</keyword>
<dbReference type="EC" id="4.1.1.111" evidence="4"/>
<dbReference type="InterPro" id="IPR036390">
    <property type="entry name" value="WH_DNA-bd_sf"/>
</dbReference>
<evidence type="ECO:0000313" key="9">
    <source>
        <dbReference type="Proteomes" id="UP000263273"/>
    </source>
</evidence>
<dbReference type="PANTHER" id="PTHR43413">
    <property type="entry name" value="TRANSCRIPTIONAL REGULATOR, ASNC FAMILY"/>
    <property type="match status" value="1"/>
</dbReference>
<dbReference type="SUPFAM" id="SSF46785">
    <property type="entry name" value="Winged helix' DNA-binding domain"/>
    <property type="match status" value="1"/>
</dbReference>
<comment type="similarity">
    <text evidence="3">Belongs to the Ahb/Nir family.</text>
</comment>
<evidence type="ECO:0000256" key="4">
    <source>
        <dbReference type="ARBA" id="ARBA00023471"/>
    </source>
</evidence>
<name>A0A354YZ27_9FIRM</name>
<feature type="domain" description="Siroheme decarboxylase AsnC-like ligand binding" evidence="6">
    <location>
        <begin position="63"/>
        <end position="149"/>
    </location>
</feature>
<evidence type="ECO:0000256" key="3">
    <source>
        <dbReference type="ARBA" id="ARBA00023457"/>
    </source>
</evidence>
<sequence length="156" mass="18401">MPYDSTDREIMRFLQGDIPLESRPYRSLAERLELSEEEIVLRVRQLREKGFLRRMGAVLRHRQAGFAVNAMVAWKPEKEEEADRAGKIMAGYKEISHCYIREVPPDFDYSIFSMIHVKNEERLAEIIEEISLRTGIGKYIIIRSSKELKKESMQYF</sequence>
<evidence type="ECO:0000256" key="2">
    <source>
        <dbReference type="ARBA" id="ARBA00023444"/>
    </source>
</evidence>
<dbReference type="EMBL" id="DNZF01000252">
    <property type="protein sequence ID" value="HBK54595.1"/>
    <property type="molecule type" value="Genomic_DNA"/>
</dbReference>
<evidence type="ECO:0000259" key="7">
    <source>
        <dbReference type="Pfam" id="PF22451"/>
    </source>
</evidence>
<dbReference type="Pfam" id="PF17805">
    <property type="entry name" value="AsnC_trans_reg2"/>
    <property type="match status" value="1"/>
</dbReference>
<comment type="catalytic activity">
    <reaction evidence="5">
        <text>siroheme + 2 H(+) = 12,18-didecarboxysiroheme + 2 CO2</text>
        <dbReference type="Rhea" id="RHEA:19093"/>
        <dbReference type="ChEBI" id="CHEBI:15378"/>
        <dbReference type="ChEBI" id="CHEBI:16526"/>
        <dbReference type="ChEBI" id="CHEBI:60052"/>
        <dbReference type="ChEBI" id="CHEBI:140497"/>
        <dbReference type="EC" id="4.1.1.111"/>
    </reaction>
</comment>
<dbReference type="GO" id="GO:0016829">
    <property type="term" value="F:lyase activity"/>
    <property type="evidence" value="ECO:0007669"/>
    <property type="project" value="UniProtKB-KW"/>
</dbReference>
<dbReference type="STRING" id="378794.GCA_001570625_02065"/>
<dbReference type="InterPro" id="IPR050684">
    <property type="entry name" value="HTH-Siroheme_Decarb"/>
</dbReference>
<dbReference type="RefSeq" id="WP_061214506.1">
    <property type="nucleotide sequence ID" value="NZ_DCDX01000016.1"/>
</dbReference>
<dbReference type="InterPro" id="IPR053953">
    <property type="entry name" value="NirdL-like_HTH"/>
</dbReference>
<organism evidence="8 9">
    <name type="scientific">Syntrophomonas wolfei</name>
    <dbReference type="NCBI Taxonomy" id="863"/>
    <lineage>
        <taxon>Bacteria</taxon>
        <taxon>Bacillati</taxon>
        <taxon>Bacillota</taxon>
        <taxon>Clostridia</taxon>
        <taxon>Eubacteriales</taxon>
        <taxon>Syntrophomonadaceae</taxon>
        <taxon>Syntrophomonas</taxon>
    </lineage>
</organism>
<evidence type="ECO:0000313" key="8">
    <source>
        <dbReference type="EMBL" id="HBK54595.1"/>
    </source>
</evidence>
<dbReference type="AlphaFoldDB" id="A0A354YZ27"/>